<protein>
    <submittedName>
        <fullName evidence="2">Uncharacterized protein</fullName>
    </submittedName>
</protein>
<organism evidence="2 3">
    <name type="scientific">Fomitopsis schrenkii</name>
    <name type="common">Brown rot fungus</name>
    <dbReference type="NCBI Taxonomy" id="2126942"/>
    <lineage>
        <taxon>Eukaryota</taxon>
        <taxon>Fungi</taxon>
        <taxon>Dikarya</taxon>
        <taxon>Basidiomycota</taxon>
        <taxon>Agaricomycotina</taxon>
        <taxon>Agaricomycetes</taxon>
        <taxon>Polyporales</taxon>
        <taxon>Fomitopsis</taxon>
    </lineage>
</organism>
<keyword evidence="1" id="KW-0812">Transmembrane</keyword>
<proteinExistence type="predicted"/>
<evidence type="ECO:0000313" key="2">
    <source>
        <dbReference type="EMBL" id="EPT01238.1"/>
    </source>
</evidence>
<evidence type="ECO:0000313" key="3">
    <source>
        <dbReference type="Proteomes" id="UP000015241"/>
    </source>
</evidence>
<dbReference type="EMBL" id="KE504143">
    <property type="protein sequence ID" value="EPT01238.1"/>
    <property type="molecule type" value="Genomic_DNA"/>
</dbReference>
<dbReference type="AlphaFoldDB" id="S8E9E6"/>
<keyword evidence="1" id="KW-1133">Transmembrane helix</keyword>
<dbReference type="eggNOG" id="ENOG502SW00">
    <property type="taxonomic scope" value="Eukaryota"/>
</dbReference>
<dbReference type="HOGENOM" id="CLU_591887_0_0_1"/>
<dbReference type="Proteomes" id="UP000015241">
    <property type="component" value="Unassembled WGS sequence"/>
</dbReference>
<reference evidence="2 3" key="1">
    <citation type="journal article" date="2012" name="Science">
        <title>The Paleozoic origin of enzymatic lignin decomposition reconstructed from 31 fungal genomes.</title>
        <authorList>
            <person name="Floudas D."/>
            <person name="Binder M."/>
            <person name="Riley R."/>
            <person name="Barry K."/>
            <person name="Blanchette R.A."/>
            <person name="Henrissat B."/>
            <person name="Martinez A.T."/>
            <person name="Otillar R."/>
            <person name="Spatafora J.W."/>
            <person name="Yadav J.S."/>
            <person name="Aerts A."/>
            <person name="Benoit I."/>
            <person name="Boyd A."/>
            <person name="Carlson A."/>
            <person name="Copeland A."/>
            <person name="Coutinho P.M."/>
            <person name="de Vries R.P."/>
            <person name="Ferreira P."/>
            <person name="Findley K."/>
            <person name="Foster B."/>
            <person name="Gaskell J."/>
            <person name="Glotzer D."/>
            <person name="Gorecki P."/>
            <person name="Heitman J."/>
            <person name="Hesse C."/>
            <person name="Hori C."/>
            <person name="Igarashi K."/>
            <person name="Jurgens J.A."/>
            <person name="Kallen N."/>
            <person name="Kersten P."/>
            <person name="Kohler A."/>
            <person name="Kuees U."/>
            <person name="Kumar T.K.A."/>
            <person name="Kuo A."/>
            <person name="LaButti K."/>
            <person name="Larrondo L.F."/>
            <person name="Lindquist E."/>
            <person name="Ling A."/>
            <person name="Lombard V."/>
            <person name="Lucas S."/>
            <person name="Lundell T."/>
            <person name="Martin R."/>
            <person name="McLaughlin D.J."/>
            <person name="Morgenstern I."/>
            <person name="Morin E."/>
            <person name="Murat C."/>
            <person name="Nagy L.G."/>
            <person name="Nolan M."/>
            <person name="Ohm R.A."/>
            <person name="Patyshakuliyeva A."/>
            <person name="Rokas A."/>
            <person name="Ruiz-Duenas F.J."/>
            <person name="Sabat G."/>
            <person name="Salamov A."/>
            <person name="Samejima M."/>
            <person name="Schmutz J."/>
            <person name="Slot J.C."/>
            <person name="St John F."/>
            <person name="Stenlid J."/>
            <person name="Sun H."/>
            <person name="Sun S."/>
            <person name="Syed K."/>
            <person name="Tsang A."/>
            <person name="Wiebenga A."/>
            <person name="Young D."/>
            <person name="Pisabarro A."/>
            <person name="Eastwood D.C."/>
            <person name="Martin F."/>
            <person name="Cullen D."/>
            <person name="Grigoriev I.V."/>
            <person name="Hibbett D.S."/>
        </authorList>
    </citation>
    <scope>NUCLEOTIDE SEQUENCE</scope>
    <source>
        <strain evidence="3">FP-58527</strain>
    </source>
</reference>
<accession>S8E9E6</accession>
<feature type="transmembrane region" description="Helical" evidence="1">
    <location>
        <begin position="312"/>
        <end position="340"/>
    </location>
</feature>
<gene>
    <name evidence="2" type="ORF">FOMPIDRAFT_1059902</name>
</gene>
<dbReference type="InParanoid" id="S8E9E6"/>
<dbReference type="OrthoDB" id="2576334at2759"/>
<keyword evidence="3" id="KW-1185">Reference proteome</keyword>
<name>S8E9E6_FOMSC</name>
<evidence type="ECO:0000256" key="1">
    <source>
        <dbReference type="SAM" id="Phobius"/>
    </source>
</evidence>
<sequence>MEWQPYNISFDDKSALFYYEPYRGGYDNYTGLTEPAYQTTWVVYNTTGRESSYTTSFGGASVTLQLPAMVSAFWVYGECDASAITIDRSWSGDAILNNATPAGGGVLYSEGGLTQDLNSIRFTVNDGKGPVTITGATVAIGMGTRGSAIKATNISTVIESIPALNPFFSVNDNGSSWEGIIAFGAHDGLEAIISTNTSGDFVTFEVNSSVAFAVYGANDVKQGTFVVNIDPPLPHNASVSAIYNSSSPWVMIEEIKYLAKIGRSHTLSITCGGTASYMVNISNAESGKEFNIGEVVLFSAIPPSSTAHPHDVLSGGAIAGITIGSVAAAMLFALLIYVFFHRGKLRAGLSAFDIEPDTTPVETSAPQLSNGIQEVFARRRVSSMVSRPFVKSYIDPADIVPPAPQAFGDAESQYRKSEDVAPELDMDPVAEPSMSALASSLTMLPTHAEDAGPVHEVLPPVYNPEWNSSSPRVV</sequence>
<keyword evidence="1" id="KW-0472">Membrane</keyword>
<dbReference type="STRING" id="743788.S8E9E6"/>